<dbReference type="Gene3D" id="3.40.50.720">
    <property type="entry name" value="NAD(P)-binding Rossmann-like Domain"/>
    <property type="match status" value="1"/>
</dbReference>
<dbReference type="Pfam" id="PF08666">
    <property type="entry name" value="SAF"/>
    <property type="match status" value="1"/>
</dbReference>
<dbReference type="Proteomes" id="UP000198658">
    <property type="component" value="Unassembled WGS sequence"/>
</dbReference>
<sequence>MLIIDTALQQRAQRGRPIRLGMIGAGFMGRGVALNIVKSTPGIDLVAIANRHIDGAKQAYQEAGVRECTYADTRAEIESAIAAGKPAITEDGLALCQADNVDVILEVTGAIEYGAAIAQEAIRHGKHLLLMNAELDSTIGPLLKSEADRAGVVYTNVDGDQPGVILNLYRFVRGLGIRPVLCGNVKGLQDPYRNPTTQRSFAEKWGQKPHMVTSFADGTKISFEQAIVANATGMRVAQRGMLGPSLPPGTPLEKTTEIYPLEYLQDGPGIVDYVVGPTPNGGVFVLGMHDDPRQQHYLNLYKVGPGPLYCFYNPYHLCHFEVANTVARAALFQDAAVAPLAGPVVDVVATAKVDLKAGQRLDGIGWYMTYGQAENADRVFADKLLPMGLAEDCVLKRDIPKDTVLTYDDVILPPGRLVDRLRSRQDSMYFEHAQATQEADNSRVIN</sequence>
<dbReference type="PANTHER" id="PTHR37850:SF1">
    <property type="entry name" value="SAF DOMAIN PROTEIN"/>
    <property type="match status" value="1"/>
</dbReference>
<evidence type="ECO:0000313" key="3">
    <source>
        <dbReference type="Proteomes" id="UP000198658"/>
    </source>
</evidence>
<gene>
    <name evidence="2" type="ORF">SAMN05216562_0382</name>
</gene>
<evidence type="ECO:0000313" key="2">
    <source>
        <dbReference type="EMBL" id="SDZ79748.1"/>
    </source>
</evidence>
<dbReference type="PANTHER" id="PTHR37850">
    <property type="entry name" value="STRU PROTEIN"/>
    <property type="match status" value="1"/>
</dbReference>
<dbReference type="OrthoDB" id="9777844at2"/>
<dbReference type="InterPro" id="IPR036291">
    <property type="entry name" value="NAD(P)-bd_dom_sf"/>
</dbReference>
<organism evidence="2 3">
    <name type="scientific">Microbulbifer marinus</name>
    <dbReference type="NCBI Taxonomy" id="658218"/>
    <lineage>
        <taxon>Bacteria</taxon>
        <taxon>Pseudomonadati</taxon>
        <taxon>Pseudomonadota</taxon>
        <taxon>Gammaproteobacteria</taxon>
        <taxon>Cellvibrionales</taxon>
        <taxon>Microbulbiferaceae</taxon>
        <taxon>Microbulbifer</taxon>
    </lineage>
</organism>
<evidence type="ECO:0000259" key="1">
    <source>
        <dbReference type="SMART" id="SM00858"/>
    </source>
</evidence>
<dbReference type="RefSeq" id="WP_091384577.1">
    <property type="nucleotide sequence ID" value="NZ_FNQO01000001.1"/>
</dbReference>
<dbReference type="InterPro" id="IPR000683">
    <property type="entry name" value="Gfo/Idh/MocA-like_OxRdtase_N"/>
</dbReference>
<name>A0A1H3W0A2_9GAMM</name>
<dbReference type="GO" id="GO:0000166">
    <property type="term" value="F:nucleotide binding"/>
    <property type="evidence" value="ECO:0007669"/>
    <property type="project" value="InterPro"/>
</dbReference>
<dbReference type="AlphaFoldDB" id="A0A1H3W0A2"/>
<keyword evidence="3" id="KW-1185">Reference proteome</keyword>
<dbReference type="SUPFAM" id="SSF51735">
    <property type="entry name" value="NAD(P)-binding Rossmann-fold domains"/>
    <property type="match status" value="1"/>
</dbReference>
<reference evidence="3" key="1">
    <citation type="submission" date="2016-10" db="EMBL/GenBank/DDBJ databases">
        <authorList>
            <person name="Varghese N."/>
            <person name="Submissions S."/>
        </authorList>
    </citation>
    <scope>NUCLEOTIDE SEQUENCE [LARGE SCALE GENOMIC DNA]</scope>
    <source>
        <strain evidence="3">CGMCC 1.10657</strain>
    </source>
</reference>
<dbReference type="SMART" id="SM00858">
    <property type="entry name" value="SAF"/>
    <property type="match status" value="1"/>
</dbReference>
<dbReference type="Pfam" id="PF01408">
    <property type="entry name" value="GFO_IDH_MocA"/>
    <property type="match status" value="1"/>
</dbReference>
<proteinExistence type="predicted"/>
<protein>
    <submittedName>
        <fullName evidence="2">Predicted homoserine dehydrogenase, contains C-terminal SAF domain</fullName>
    </submittedName>
</protein>
<dbReference type="STRING" id="658218.SAMN05216562_0382"/>
<dbReference type="Pfam" id="PF21135">
    <property type="entry name" value="DRL_cat"/>
    <property type="match status" value="1"/>
</dbReference>
<dbReference type="EMBL" id="FNQO01000001">
    <property type="protein sequence ID" value="SDZ79748.1"/>
    <property type="molecule type" value="Genomic_DNA"/>
</dbReference>
<dbReference type="CDD" id="cd11616">
    <property type="entry name" value="SAF_DH_OX_like"/>
    <property type="match status" value="1"/>
</dbReference>
<feature type="domain" description="SAF" evidence="1">
    <location>
        <begin position="346"/>
        <end position="411"/>
    </location>
</feature>
<dbReference type="InterPro" id="IPR013974">
    <property type="entry name" value="SAF"/>
</dbReference>
<dbReference type="InterPro" id="IPR048423">
    <property type="entry name" value="DRL_cat"/>
</dbReference>
<accession>A0A1H3W0A2</accession>